<dbReference type="PANTHER" id="PTHR12271">
    <property type="entry name" value="POLY A POLYMERASE CID PAP -RELATED"/>
    <property type="match status" value="1"/>
</dbReference>
<feature type="domain" description="Poly(A) RNA polymerase mitochondrial-like central palm" evidence="3">
    <location>
        <begin position="1035"/>
        <end position="1151"/>
    </location>
</feature>
<gene>
    <name evidence="4" type="ORF">OESDEN_11254</name>
</gene>
<feature type="domain" description="Terminal uridylyltransferase 4/7 nucleotidyltransferase" evidence="2">
    <location>
        <begin position="101"/>
        <end position="241"/>
    </location>
</feature>
<dbReference type="GO" id="GO:1990817">
    <property type="term" value="F:poly(A) RNA polymerase activity"/>
    <property type="evidence" value="ECO:0007669"/>
    <property type="project" value="UniProtKB-ARBA"/>
</dbReference>
<feature type="compositionally biased region" description="Polar residues" evidence="1">
    <location>
        <begin position="884"/>
        <end position="893"/>
    </location>
</feature>
<dbReference type="Pfam" id="PF19088">
    <property type="entry name" value="TUTase"/>
    <property type="match status" value="1"/>
</dbReference>
<feature type="compositionally biased region" description="Basic residues" evidence="1">
    <location>
        <begin position="811"/>
        <end position="826"/>
    </location>
</feature>
<dbReference type="OrthoDB" id="407432at2759"/>
<reference evidence="4 5" key="1">
    <citation type="submission" date="2014-03" db="EMBL/GenBank/DDBJ databases">
        <title>Draft genome of the hookworm Oesophagostomum dentatum.</title>
        <authorList>
            <person name="Mitreva M."/>
        </authorList>
    </citation>
    <scope>NUCLEOTIDE SEQUENCE [LARGE SCALE GENOMIC DNA]</scope>
    <source>
        <strain evidence="4 5">OD-Hann</strain>
    </source>
</reference>
<organism evidence="4 5">
    <name type="scientific">Oesophagostomum dentatum</name>
    <name type="common">Nodular worm</name>
    <dbReference type="NCBI Taxonomy" id="61180"/>
    <lineage>
        <taxon>Eukaryota</taxon>
        <taxon>Metazoa</taxon>
        <taxon>Ecdysozoa</taxon>
        <taxon>Nematoda</taxon>
        <taxon>Chromadorea</taxon>
        <taxon>Rhabditida</taxon>
        <taxon>Rhabditina</taxon>
        <taxon>Rhabditomorpha</taxon>
        <taxon>Strongyloidea</taxon>
        <taxon>Strongylidae</taxon>
        <taxon>Oesophagostomum</taxon>
    </lineage>
</organism>
<feature type="compositionally biased region" description="Low complexity" evidence="1">
    <location>
        <begin position="924"/>
        <end position="935"/>
    </location>
</feature>
<dbReference type="GO" id="GO:0050265">
    <property type="term" value="F:RNA uridylyltransferase activity"/>
    <property type="evidence" value="ECO:0007669"/>
    <property type="project" value="TreeGrafter"/>
</dbReference>
<feature type="compositionally biased region" description="Basic residues" evidence="1">
    <location>
        <begin position="894"/>
        <end position="904"/>
    </location>
</feature>
<dbReference type="Gene3D" id="1.10.1410.10">
    <property type="match status" value="1"/>
</dbReference>
<dbReference type="InterPro" id="IPR054708">
    <property type="entry name" value="MTPAP-like_central"/>
</dbReference>
<dbReference type="InterPro" id="IPR045100">
    <property type="entry name" value="TUT4/7_NTP_transf"/>
</dbReference>
<dbReference type="Pfam" id="PF22600">
    <property type="entry name" value="MTPAP-like_central"/>
    <property type="match status" value="1"/>
</dbReference>
<sequence>MDDSEVIVSNKYSVSLLHQPRFNAIFIRVRWQGSRDSISICAMLEFGSSESVIRSAVEECANDLQRCDYNVRRGDRYPVSRSSEGYLKTHHIVVMDKRMKEKRDLMDALPEMCDGQLEAINSAIKQLESSTEGEDPRPIWEQRMELANIVENLLKTSVFEKMRVRGHVRVYGSTVAKTAIAASDLNLTIDIPDVDCSDAVETMKHVADLLNESAKETVDGFEARFVAETPMCIRMTMSNVLVRITWRRENGIKLGSLLGTYAAIRPQYPEFCRVVRKWAEVCGIYSVERRQGGLTSYAFDLMVLYFLQQKGLLPCLHEMRPMMVDEKKALHVIDDYFEKKDFYENNIDKINEKFGILDEPWDLARLFVEFLQFFGSRLHQSEVVQVVTKNVITRDKTRWSRKLLQIADPFRTDNVVTFTKAYQVYFFNCFLKSYLYFAIPQTVEGPLVDVTLYQKMGESPRKKKGKRKKPANGSTPKQPPKEESVVEQPVSNIIESIANIDIDDEEYTAAADALAMEEEQKAEIRNRIMDNFMPVPKLLNPMNMVLDARTGRMEVMDAASDLQHFRIACINGLTLKADKAKDVMKQLVATAEAVKSTGADDELLGCSLVDLPDKLCGSYMLPKGQAFLVPKQSACGIFVSRCWISRITDINREKKGICEITLRLSQNHQLKLLLCKEFCNTYPVRRLKERVESFKSLEDTSVVVVFSSERTSERVEIELAEECEALGMDVWTGLLKDEMHTFIATMCRDDVLIVEDLTAEEVEHVAQLEGCYVVRALIRTPLEDISEPSENFDEFTAATIERVAAKMESSRRKKENKLRRAERRRKEKEQAAQLLEKLIEEEKAELRQFSPDTQGSEVTMSVDDLVAQEALCVKSADDGEVVESLSQPATPSKSARRKRNRKKKVTDNRSSAEAESTKETLRGSSSQQSSSTNSSDAINVEAENAKKDDAILKNIMDTSAQQQEKENQPKPLICYEDFFITMKKFDMGSFKSKVDGLGKDSFVYSFDSADNFNNGYIPTAEPITHEKEQFEWTELDQVILGTYERNRVRESRIEQLGKTVELMRMFLQHDLHRVVRLDIFGSLVNGLGAGSSDVDICFRFETDEQPLNVDGVEIVKDISQSLQKMKGLEKVYAITGAKVPIVKFEWPKYGFEGE</sequence>
<evidence type="ECO:0000259" key="3">
    <source>
        <dbReference type="Pfam" id="PF22600"/>
    </source>
</evidence>
<evidence type="ECO:0000259" key="2">
    <source>
        <dbReference type="Pfam" id="PF19088"/>
    </source>
</evidence>
<dbReference type="SUPFAM" id="SSF81301">
    <property type="entry name" value="Nucleotidyltransferase"/>
    <property type="match status" value="2"/>
</dbReference>
<keyword evidence="5" id="KW-1185">Reference proteome</keyword>
<evidence type="ECO:0000256" key="1">
    <source>
        <dbReference type="SAM" id="MobiDB-lite"/>
    </source>
</evidence>
<dbReference type="Gene3D" id="3.30.460.10">
    <property type="entry name" value="Beta Polymerase, domain 2"/>
    <property type="match status" value="2"/>
</dbReference>
<feature type="region of interest" description="Disordered" evidence="1">
    <location>
        <begin position="877"/>
        <end position="938"/>
    </location>
</feature>
<dbReference type="SUPFAM" id="SSF81631">
    <property type="entry name" value="PAP/OAS1 substrate-binding domain"/>
    <property type="match status" value="1"/>
</dbReference>
<dbReference type="GO" id="GO:0046872">
    <property type="term" value="F:metal ion binding"/>
    <property type="evidence" value="ECO:0007669"/>
    <property type="project" value="UniProtKB-KW"/>
</dbReference>
<evidence type="ECO:0000313" key="4">
    <source>
        <dbReference type="EMBL" id="KHJ88941.1"/>
    </source>
</evidence>
<feature type="region of interest" description="Disordered" evidence="1">
    <location>
        <begin position="806"/>
        <end position="826"/>
    </location>
</feature>
<accession>A0A0B1SYE7</accession>
<protein>
    <submittedName>
        <fullName evidence="4">PAP/25A associated domain protein</fullName>
    </submittedName>
</protein>
<proteinExistence type="predicted"/>
<dbReference type="AlphaFoldDB" id="A0A0B1SYE7"/>
<evidence type="ECO:0000313" key="5">
    <source>
        <dbReference type="Proteomes" id="UP000053660"/>
    </source>
</evidence>
<feature type="region of interest" description="Disordered" evidence="1">
    <location>
        <begin position="459"/>
        <end position="488"/>
    </location>
</feature>
<feature type="compositionally biased region" description="Basic residues" evidence="1">
    <location>
        <begin position="461"/>
        <end position="470"/>
    </location>
</feature>
<name>A0A0B1SYE7_OESDE</name>
<feature type="compositionally biased region" description="Basic and acidic residues" evidence="1">
    <location>
        <begin position="905"/>
        <end position="921"/>
    </location>
</feature>
<dbReference type="CDD" id="cd05402">
    <property type="entry name" value="NT_PAP_TUTase"/>
    <property type="match status" value="1"/>
</dbReference>
<dbReference type="EMBL" id="KN554954">
    <property type="protein sequence ID" value="KHJ88941.1"/>
    <property type="molecule type" value="Genomic_DNA"/>
</dbReference>
<dbReference type="PANTHER" id="PTHR12271:SF40">
    <property type="entry name" value="POLY(A) RNA POLYMERASE GLD2"/>
    <property type="match status" value="1"/>
</dbReference>
<dbReference type="GO" id="GO:0031123">
    <property type="term" value="P:RNA 3'-end processing"/>
    <property type="evidence" value="ECO:0007669"/>
    <property type="project" value="TreeGrafter"/>
</dbReference>
<dbReference type="InterPro" id="IPR043519">
    <property type="entry name" value="NT_sf"/>
</dbReference>
<dbReference type="Proteomes" id="UP000053660">
    <property type="component" value="Unassembled WGS sequence"/>
</dbReference>